<dbReference type="EC" id="1.14.-.-" evidence="2"/>
<name>A0ABW2PBF2_9ACTN</name>
<sequence length="106" mass="11660">MIARIWRATATTEGAEAYRRHFTQAVIPELSGIEGHRGAYLLNRDRDGQVEIEVITLWASMDAVRDFAAPDVDAAVVEPEAQKVLTAFDPTVTHHTVITETATTTP</sequence>
<dbReference type="Pfam" id="PF03992">
    <property type="entry name" value="ABM"/>
    <property type="match status" value="1"/>
</dbReference>
<protein>
    <submittedName>
        <fullName evidence="2">Antibiotic biosynthesis monooxygenase family protein</fullName>
        <ecNumber evidence="2">1.14.-.-</ecNumber>
    </submittedName>
</protein>
<organism evidence="2 3">
    <name type="scientific">Sphaerisporangium rhizosphaerae</name>
    <dbReference type="NCBI Taxonomy" id="2269375"/>
    <lineage>
        <taxon>Bacteria</taxon>
        <taxon>Bacillati</taxon>
        <taxon>Actinomycetota</taxon>
        <taxon>Actinomycetes</taxon>
        <taxon>Streptosporangiales</taxon>
        <taxon>Streptosporangiaceae</taxon>
        <taxon>Sphaerisporangium</taxon>
    </lineage>
</organism>
<evidence type="ECO:0000259" key="1">
    <source>
        <dbReference type="Pfam" id="PF03992"/>
    </source>
</evidence>
<dbReference type="RefSeq" id="WP_354850457.1">
    <property type="nucleotide sequence ID" value="NZ_JBHTCG010000029.1"/>
</dbReference>
<keyword evidence="2" id="KW-0560">Oxidoreductase</keyword>
<dbReference type="EMBL" id="JBHTCG010000029">
    <property type="protein sequence ID" value="MFC7386724.1"/>
    <property type="molecule type" value="Genomic_DNA"/>
</dbReference>
<reference evidence="3" key="1">
    <citation type="journal article" date="2019" name="Int. J. Syst. Evol. Microbiol.">
        <title>The Global Catalogue of Microorganisms (GCM) 10K type strain sequencing project: providing services to taxonomists for standard genome sequencing and annotation.</title>
        <authorList>
            <consortium name="The Broad Institute Genomics Platform"/>
            <consortium name="The Broad Institute Genome Sequencing Center for Infectious Disease"/>
            <person name="Wu L."/>
            <person name="Ma J."/>
        </authorList>
    </citation>
    <scope>NUCLEOTIDE SEQUENCE [LARGE SCALE GENOMIC DNA]</scope>
    <source>
        <strain evidence="3">CECT 7649</strain>
    </source>
</reference>
<feature type="domain" description="ABM" evidence="1">
    <location>
        <begin position="1"/>
        <end position="67"/>
    </location>
</feature>
<gene>
    <name evidence="2" type="ORF">ACFQSB_31260</name>
</gene>
<dbReference type="Proteomes" id="UP001596496">
    <property type="component" value="Unassembled WGS sequence"/>
</dbReference>
<dbReference type="InterPro" id="IPR007138">
    <property type="entry name" value="ABM_dom"/>
</dbReference>
<proteinExistence type="predicted"/>
<dbReference type="GO" id="GO:0004497">
    <property type="term" value="F:monooxygenase activity"/>
    <property type="evidence" value="ECO:0007669"/>
    <property type="project" value="UniProtKB-KW"/>
</dbReference>
<accession>A0ABW2PBF2</accession>
<dbReference type="SUPFAM" id="SSF54909">
    <property type="entry name" value="Dimeric alpha+beta barrel"/>
    <property type="match status" value="1"/>
</dbReference>
<evidence type="ECO:0000313" key="3">
    <source>
        <dbReference type="Proteomes" id="UP001596496"/>
    </source>
</evidence>
<evidence type="ECO:0000313" key="2">
    <source>
        <dbReference type="EMBL" id="MFC7386724.1"/>
    </source>
</evidence>
<dbReference type="InterPro" id="IPR011008">
    <property type="entry name" value="Dimeric_a/b-barrel"/>
</dbReference>
<keyword evidence="3" id="KW-1185">Reference proteome</keyword>
<comment type="caution">
    <text evidence="2">The sequence shown here is derived from an EMBL/GenBank/DDBJ whole genome shotgun (WGS) entry which is preliminary data.</text>
</comment>
<keyword evidence="2" id="KW-0503">Monooxygenase</keyword>